<dbReference type="RefSeq" id="WP_010011771.1">
    <property type="nucleotide sequence ID" value="NZ_AZCN01000015.1"/>
</dbReference>
<dbReference type="PANTHER" id="PTHR43540">
    <property type="entry name" value="PEROXYUREIDOACRYLATE/UREIDOACRYLATE AMIDOHYDROLASE-RELATED"/>
    <property type="match status" value="1"/>
</dbReference>
<dbReference type="Proteomes" id="UP000051181">
    <property type="component" value="Unassembled WGS sequence"/>
</dbReference>
<dbReference type="EMBL" id="AZCN01000015">
    <property type="protein sequence ID" value="KRK18461.1"/>
    <property type="molecule type" value="Genomic_DNA"/>
</dbReference>
<protein>
    <submittedName>
        <fullName evidence="4">Pyrazinamidase nicotinamidase</fullName>
    </submittedName>
</protein>
<dbReference type="Gene3D" id="3.40.50.850">
    <property type="entry name" value="Isochorismatase-like"/>
    <property type="match status" value="1"/>
</dbReference>
<evidence type="ECO:0000313" key="5">
    <source>
        <dbReference type="Proteomes" id="UP000051181"/>
    </source>
</evidence>
<reference evidence="4 5" key="1">
    <citation type="journal article" date="2015" name="Genome Announc.">
        <title>Expanding the biotechnology potential of lactobacilli through comparative genomics of 213 strains and associated genera.</title>
        <authorList>
            <person name="Sun Z."/>
            <person name="Harris H.M."/>
            <person name="McCann A."/>
            <person name="Guo C."/>
            <person name="Argimon S."/>
            <person name="Zhang W."/>
            <person name="Yang X."/>
            <person name="Jeffery I.B."/>
            <person name="Cooney J.C."/>
            <person name="Kagawa T.F."/>
            <person name="Liu W."/>
            <person name="Song Y."/>
            <person name="Salvetti E."/>
            <person name="Wrobel A."/>
            <person name="Rasinkangas P."/>
            <person name="Parkhill J."/>
            <person name="Rea M.C."/>
            <person name="O'Sullivan O."/>
            <person name="Ritari J."/>
            <person name="Douillard F.P."/>
            <person name="Paul Ross R."/>
            <person name="Yang R."/>
            <person name="Briner A.E."/>
            <person name="Felis G.E."/>
            <person name="de Vos W.M."/>
            <person name="Barrangou R."/>
            <person name="Klaenhammer T.R."/>
            <person name="Caufield P.W."/>
            <person name="Cui Y."/>
            <person name="Zhang H."/>
            <person name="O'Toole P.W."/>
        </authorList>
    </citation>
    <scope>NUCLEOTIDE SEQUENCE [LARGE SCALE GENOMIC DNA]</scope>
    <source>
        <strain evidence="4 5">DSM 20001</strain>
    </source>
</reference>
<dbReference type="CDD" id="cd00431">
    <property type="entry name" value="cysteine_hydrolases"/>
    <property type="match status" value="1"/>
</dbReference>
<keyword evidence="2" id="KW-0378">Hydrolase</keyword>
<dbReference type="eggNOG" id="COG1335">
    <property type="taxonomic scope" value="Bacteria"/>
</dbReference>
<dbReference type="AlphaFoldDB" id="A0A0R1F9W0"/>
<feature type="domain" description="Isochorismatase-like" evidence="3">
    <location>
        <begin position="5"/>
        <end position="178"/>
    </location>
</feature>
<dbReference type="GO" id="GO:0016787">
    <property type="term" value="F:hydrolase activity"/>
    <property type="evidence" value="ECO:0007669"/>
    <property type="project" value="UniProtKB-KW"/>
</dbReference>
<accession>A0A0R1F9W0</accession>
<comment type="caution">
    <text evidence="4">The sequence shown here is derived from an EMBL/GenBank/DDBJ whole genome shotgun (WGS) entry which is preliminary data.</text>
</comment>
<dbReference type="InterPro" id="IPR000868">
    <property type="entry name" value="Isochorismatase-like_dom"/>
</dbReference>
<organism evidence="4 5">
    <name type="scientific">Loigolactobacillus coryniformis subsp. coryniformis KCTC 3167 = DSM 20001</name>
    <dbReference type="NCBI Taxonomy" id="913848"/>
    <lineage>
        <taxon>Bacteria</taxon>
        <taxon>Bacillati</taxon>
        <taxon>Bacillota</taxon>
        <taxon>Bacilli</taxon>
        <taxon>Lactobacillales</taxon>
        <taxon>Lactobacillaceae</taxon>
        <taxon>Loigolactobacillus</taxon>
    </lineage>
</organism>
<gene>
    <name evidence="4" type="ORF">FD22_GL000536</name>
</gene>
<name>A0A0R1F9W0_9LACO</name>
<dbReference type="InterPro" id="IPR050272">
    <property type="entry name" value="Isochorismatase-like_hydrls"/>
</dbReference>
<dbReference type="InterPro" id="IPR036380">
    <property type="entry name" value="Isochorismatase-like_sf"/>
</dbReference>
<proteinExistence type="inferred from homology"/>
<comment type="similarity">
    <text evidence="1">Belongs to the isochorismatase family.</text>
</comment>
<dbReference type="PANTHER" id="PTHR43540:SF10">
    <property type="entry name" value="ISOCHORISMATASE"/>
    <property type="match status" value="1"/>
</dbReference>
<dbReference type="PATRIC" id="fig|913848.6.peg.550"/>
<evidence type="ECO:0000259" key="3">
    <source>
        <dbReference type="Pfam" id="PF00857"/>
    </source>
</evidence>
<dbReference type="Pfam" id="PF00857">
    <property type="entry name" value="Isochorismatase"/>
    <property type="match status" value="1"/>
</dbReference>
<evidence type="ECO:0000313" key="4">
    <source>
        <dbReference type="EMBL" id="KRK18461.1"/>
    </source>
</evidence>
<evidence type="ECO:0000256" key="2">
    <source>
        <dbReference type="ARBA" id="ARBA00022801"/>
    </source>
</evidence>
<dbReference type="GeneID" id="65916323"/>
<dbReference type="SUPFAM" id="SSF52499">
    <property type="entry name" value="Isochorismatase-like hydrolases"/>
    <property type="match status" value="1"/>
</dbReference>
<sequence>MANNTALLIIDYTNDFVADNGALTAGKPAQVIESAIVALADQFITRNDWVFLPTDVHKPHDPYHPETKLFPPHNVADSWGRELYGQLASWYTTNQKLTRVIQFAKTRYSAFAGTDLDLRLRERQIDTLHLTGVCTDICVLHTAISAYNLGYHLVIHRGAVATFNPQGQEWALDHFANVLGAKIVD</sequence>
<evidence type="ECO:0000256" key="1">
    <source>
        <dbReference type="ARBA" id="ARBA00006336"/>
    </source>
</evidence>